<reference evidence="7" key="1">
    <citation type="submission" date="2022-11" db="UniProtKB">
        <authorList>
            <consortium name="WormBaseParasite"/>
        </authorList>
    </citation>
    <scope>IDENTIFICATION</scope>
</reference>
<evidence type="ECO:0000256" key="2">
    <source>
        <dbReference type="ARBA" id="ARBA00023157"/>
    </source>
</evidence>
<dbReference type="Pfam" id="PF00100">
    <property type="entry name" value="Zona_pellucida"/>
    <property type="match status" value="1"/>
</dbReference>
<dbReference type="WBParaSite" id="sdigi.contig144.g5184.t1">
    <property type="protein sequence ID" value="sdigi.contig144.g5184.t1"/>
    <property type="gene ID" value="sdigi.contig144.g5184"/>
</dbReference>
<proteinExistence type="predicted"/>
<dbReference type="AlphaFoldDB" id="A0A915PMM1"/>
<organism evidence="6 7">
    <name type="scientific">Setaria digitata</name>
    <dbReference type="NCBI Taxonomy" id="48799"/>
    <lineage>
        <taxon>Eukaryota</taxon>
        <taxon>Metazoa</taxon>
        <taxon>Ecdysozoa</taxon>
        <taxon>Nematoda</taxon>
        <taxon>Chromadorea</taxon>
        <taxon>Rhabditida</taxon>
        <taxon>Spirurina</taxon>
        <taxon>Spiruromorpha</taxon>
        <taxon>Filarioidea</taxon>
        <taxon>Setariidae</taxon>
        <taxon>Setaria</taxon>
    </lineage>
</organism>
<evidence type="ECO:0000259" key="5">
    <source>
        <dbReference type="PROSITE" id="PS51034"/>
    </source>
</evidence>
<keyword evidence="6" id="KW-1185">Reference proteome</keyword>
<protein>
    <submittedName>
        <fullName evidence="7">ZP domain-containing protein</fullName>
    </submittedName>
</protein>
<evidence type="ECO:0000256" key="3">
    <source>
        <dbReference type="SAM" id="Phobius"/>
    </source>
</evidence>
<keyword evidence="3" id="KW-1133">Transmembrane helix</keyword>
<feature type="domain" description="ZP" evidence="5">
    <location>
        <begin position="27"/>
        <end position="286"/>
    </location>
</feature>
<dbReference type="PANTHER" id="PTHR14002">
    <property type="entry name" value="ENDOGLIN/TGF-BETA RECEPTOR TYPE III"/>
    <property type="match status" value="1"/>
</dbReference>
<keyword evidence="3" id="KW-0472">Membrane</keyword>
<dbReference type="PROSITE" id="PS51034">
    <property type="entry name" value="ZP_2"/>
    <property type="match status" value="1"/>
</dbReference>
<accession>A0A915PMM1</accession>
<keyword evidence="3" id="KW-0812">Transmembrane</keyword>
<dbReference type="InterPro" id="IPR042235">
    <property type="entry name" value="ZP-C_dom"/>
</dbReference>
<dbReference type="InterPro" id="IPR001507">
    <property type="entry name" value="ZP_dom"/>
</dbReference>
<feature type="signal peptide" evidence="4">
    <location>
        <begin position="1"/>
        <end position="19"/>
    </location>
</feature>
<keyword evidence="2" id="KW-1015">Disulfide bond</keyword>
<dbReference type="SMART" id="SM00241">
    <property type="entry name" value="ZP"/>
    <property type="match status" value="1"/>
</dbReference>
<evidence type="ECO:0000313" key="6">
    <source>
        <dbReference type="Proteomes" id="UP000887581"/>
    </source>
</evidence>
<feature type="transmembrane region" description="Helical" evidence="3">
    <location>
        <begin position="357"/>
        <end position="381"/>
    </location>
</feature>
<evidence type="ECO:0000256" key="4">
    <source>
        <dbReference type="SAM" id="SignalP"/>
    </source>
</evidence>
<dbReference type="Gene3D" id="2.60.40.4100">
    <property type="entry name" value="Zona pellucida, ZP-C domain"/>
    <property type="match status" value="1"/>
</dbReference>
<dbReference type="PANTHER" id="PTHR14002:SF43">
    <property type="entry name" value="DELTA-LIKE PROTEIN"/>
    <property type="match status" value="1"/>
</dbReference>
<keyword evidence="1 4" id="KW-0732">Signal</keyword>
<dbReference type="InterPro" id="IPR055355">
    <property type="entry name" value="ZP-C"/>
</dbReference>
<evidence type="ECO:0000313" key="7">
    <source>
        <dbReference type="WBParaSite" id="sdigi.contig144.g5184.t1"/>
    </source>
</evidence>
<feature type="chain" id="PRO_5037125715" evidence="4">
    <location>
        <begin position="20"/>
        <end position="447"/>
    </location>
</feature>
<sequence>MEALRLLLINLLLAYAVHAEGFVEEVSCTADAINVVLNKTDPDVKRWMSDPKAQPVVYVYERKTRPPCGTAMKKGNLINYNFTIPYGDHCDVHLTDLEPNYRNAETTIALEDNADVTPSKTIRVNHVFCLYTRSVQTIRFNDISSGHEVVASTGGKPKPKVEMIFRSIDGRPLRAAKFGDIVEFYVALSPDKAYHGISPKECMFSDREDMSSPDAKHLTFVQSSCPVDEMSEIIDPLANVNEEVYFSKFKTFRFGNQSTVFAHCTVQVCLTTEECAQKCFKRISNSNLTAERLRFRHRRQLENDYGATVIHKRNSINEVALTRPLTILDDLESNEVFPVNDDKNVEQCLINNAIMPLPIFVLILSLSLLSIVSLIGMIFTLKRLAAYKKLTPYTFGMYSAYSGPTAPLPMRSVTDSTIRNLSGGDNRAVLMGQLSAGIEYPHVREMY</sequence>
<evidence type="ECO:0000256" key="1">
    <source>
        <dbReference type="ARBA" id="ARBA00022729"/>
    </source>
</evidence>
<dbReference type="Proteomes" id="UP000887581">
    <property type="component" value="Unplaced"/>
</dbReference>
<name>A0A915PMM1_9BILA</name>